<reference evidence="2 3" key="1">
    <citation type="submission" date="2016-10" db="EMBL/GenBank/DDBJ databases">
        <authorList>
            <person name="de Groot N.N."/>
        </authorList>
    </citation>
    <scope>NUCLEOTIDE SEQUENCE [LARGE SCALE GENOMIC DNA]</scope>
    <source>
        <strain evidence="2 3">NLAE-zl-G419</strain>
    </source>
</reference>
<dbReference type="PANTHER" id="PTHR30006:SF2">
    <property type="entry name" value="ABC TRANSPORTER SUBSTRATE-BINDING PROTEIN"/>
    <property type="match status" value="1"/>
</dbReference>
<name>A0A1I2K2C5_9CLOT</name>
<dbReference type="RefSeq" id="WP_177192649.1">
    <property type="nucleotide sequence ID" value="NZ_FOOE01000004.1"/>
</dbReference>
<accession>A0A1I2K2C5</accession>
<dbReference type="GO" id="GO:0030975">
    <property type="term" value="F:thiamine binding"/>
    <property type="evidence" value="ECO:0007669"/>
    <property type="project" value="TreeGrafter"/>
</dbReference>
<dbReference type="PANTHER" id="PTHR30006">
    <property type="entry name" value="THIAMINE-BINDING PERIPLASMIC PROTEIN-RELATED"/>
    <property type="match status" value="1"/>
</dbReference>
<proteinExistence type="predicted"/>
<dbReference type="eggNOG" id="COG1840">
    <property type="taxonomic scope" value="Bacteria"/>
</dbReference>
<evidence type="ECO:0000313" key="3">
    <source>
        <dbReference type="Proteomes" id="UP000182135"/>
    </source>
</evidence>
<gene>
    <name evidence="2" type="ORF">SAMN04487885_10420</name>
</gene>
<evidence type="ECO:0000256" key="1">
    <source>
        <dbReference type="ARBA" id="ARBA00022729"/>
    </source>
</evidence>
<dbReference type="STRING" id="1529.SAMN04487885_10420"/>
<dbReference type="InterPro" id="IPR026045">
    <property type="entry name" value="Ferric-bd"/>
</dbReference>
<dbReference type="GO" id="GO:0030288">
    <property type="term" value="C:outer membrane-bounded periplasmic space"/>
    <property type="evidence" value="ECO:0007669"/>
    <property type="project" value="TreeGrafter"/>
</dbReference>
<dbReference type="Gene3D" id="3.40.190.10">
    <property type="entry name" value="Periplasmic binding protein-like II"/>
    <property type="match status" value="2"/>
</dbReference>
<dbReference type="AlphaFoldDB" id="A0A1I2K2C5"/>
<keyword evidence="3" id="KW-1185">Reference proteome</keyword>
<dbReference type="Proteomes" id="UP000182135">
    <property type="component" value="Unassembled WGS sequence"/>
</dbReference>
<dbReference type="PIRSF" id="PIRSF002825">
    <property type="entry name" value="CfbpA"/>
    <property type="match status" value="1"/>
</dbReference>
<evidence type="ECO:0000313" key="2">
    <source>
        <dbReference type="EMBL" id="SFF60519.1"/>
    </source>
</evidence>
<dbReference type="NCBIfam" id="TIGR03261">
    <property type="entry name" value="phnS2"/>
    <property type="match status" value="1"/>
</dbReference>
<dbReference type="Pfam" id="PF13343">
    <property type="entry name" value="SBP_bac_6"/>
    <property type="match status" value="1"/>
</dbReference>
<dbReference type="EMBL" id="FOOE01000004">
    <property type="protein sequence ID" value="SFF60519.1"/>
    <property type="molecule type" value="Genomic_DNA"/>
</dbReference>
<keyword evidence="1" id="KW-0732">Signal</keyword>
<organism evidence="2 3">
    <name type="scientific">Clostridium cadaveris</name>
    <dbReference type="NCBI Taxonomy" id="1529"/>
    <lineage>
        <taxon>Bacteria</taxon>
        <taxon>Bacillati</taxon>
        <taxon>Bacillota</taxon>
        <taxon>Clostridia</taxon>
        <taxon>Eubacteriales</taxon>
        <taxon>Clostridiaceae</taxon>
        <taxon>Clostridium</taxon>
    </lineage>
</organism>
<dbReference type="SUPFAM" id="SSF53850">
    <property type="entry name" value="Periplasmic binding protein-like II"/>
    <property type="match status" value="1"/>
</dbReference>
<dbReference type="GO" id="GO:0015888">
    <property type="term" value="P:thiamine transport"/>
    <property type="evidence" value="ECO:0007669"/>
    <property type="project" value="TreeGrafter"/>
</dbReference>
<sequence length="349" mass="39559">MKARSTSTLAIILTVILVLMTVFSPKRVFSKDKSMKEINIYTAIEDEFLNEYVNEFEKDYPDIKVNIIRDSTGIVTARLLAEKDNPKADIVWGVAASSLLILDEEGSLYPYTPIGLENVDEKFYDSKNEIPHWVGICLWTGAITVNTEELEKNGLPMPTSYTDLLNPIYKNEMIMPDPGSSGTGFLMVSGWLQNDGEENGWKFMDELNKNMKSYVHSGSLPTKSTATGEQAIGLGMDFESLRMENKTPQIKTVFPSDILPWEMEAVALINKPHIKDEAKTFVDWAISKKTMDMYAKNRSLVSLKGAKSQLKGMPEDLSERLCKNDFYWSSSNRKDILKEWNKRFSGEKK</sequence>
<dbReference type="InterPro" id="IPR017663">
    <property type="entry name" value="ABC_2-AEP-bd"/>
</dbReference>
<protein>
    <submittedName>
        <fullName evidence="2">Iron(III) transport system substrate-binding protein</fullName>
    </submittedName>
</protein>
<dbReference type="GO" id="GO:0030976">
    <property type="term" value="F:thiamine pyrophosphate binding"/>
    <property type="evidence" value="ECO:0007669"/>
    <property type="project" value="TreeGrafter"/>
</dbReference>
<dbReference type="CDD" id="cd13544">
    <property type="entry name" value="PBP2_Fbp_like_1"/>
    <property type="match status" value="1"/>
</dbReference>